<keyword evidence="9" id="KW-1185">Reference proteome</keyword>
<dbReference type="STRING" id="546269.HMPREF0389_00100"/>
<dbReference type="PATRIC" id="fig|546269.5.peg.561"/>
<dbReference type="Pfam" id="PF01177">
    <property type="entry name" value="Asp_Glu_race"/>
    <property type="match status" value="1"/>
</dbReference>
<dbReference type="SUPFAM" id="SSF53681">
    <property type="entry name" value="Aspartate/glutamate racemase"/>
    <property type="match status" value="2"/>
</dbReference>
<dbReference type="InterPro" id="IPR001920">
    <property type="entry name" value="Asp/Glu_race"/>
</dbReference>
<evidence type="ECO:0000313" key="8">
    <source>
        <dbReference type="EMBL" id="EFE28186.1"/>
    </source>
</evidence>
<dbReference type="OrthoDB" id="9801055at2"/>
<keyword evidence="3 7" id="KW-0133">Cell shape</keyword>
<feature type="active site" description="Proton donor/acceptor" evidence="7">
    <location>
        <position position="182"/>
    </location>
</feature>
<comment type="pathway">
    <text evidence="7">Cell wall biogenesis; peptidoglycan biosynthesis.</text>
</comment>
<feature type="binding site" evidence="7">
    <location>
        <begin position="7"/>
        <end position="8"/>
    </location>
    <ligand>
        <name>substrate</name>
    </ligand>
</feature>
<dbReference type="KEGG" id="faa:HMPREF0389_00100"/>
<gene>
    <name evidence="7 8" type="primary">murI</name>
    <name evidence="8" type="ordered locus">HMPREF0389_00100</name>
</gene>
<evidence type="ECO:0000256" key="1">
    <source>
        <dbReference type="ARBA" id="ARBA00001602"/>
    </source>
</evidence>
<name>D6GR95_FILAD</name>
<comment type="catalytic activity">
    <reaction evidence="1 7">
        <text>L-glutamate = D-glutamate</text>
        <dbReference type="Rhea" id="RHEA:12813"/>
        <dbReference type="ChEBI" id="CHEBI:29985"/>
        <dbReference type="ChEBI" id="CHEBI:29986"/>
        <dbReference type="EC" id="5.1.1.3"/>
    </reaction>
</comment>
<comment type="function">
    <text evidence="7">Provides the (R)-glutamate required for cell wall biosynthesis.</text>
</comment>
<dbReference type="InterPro" id="IPR004391">
    <property type="entry name" value="Glu_race"/>
</dbReference>
<dbReference type="UniPathway" id="UPA00219"/>
<dbReference type="EMBL" id="CP002390">
    <property type="protein sequence ID" value="EFE28186.1"/>
    <property type="molecule type" value="Genomic_DNA"/>
</dbReference>
<dbReference type="InterPro" id="IPR018187">
    <property type="entry name" value="Asp/Glu_racemase_AS_1"/>
</dbReference>
<dbReference type="HAMAP" id="MF_00258">
    <property type="entry name" value="Glu_racemase"/>
    <property type="match status" value="1"/>
</dbReference>
<evidence type="ECO:0000256" key="7">
    <source>
        <dbReference type="HAMAP-Rule" id="MF_00258"/>
    </source>
</evidence>
<dbReference type="GO" id="GO:0009252">
    <property type="term" value="P:peptidoglycan biosynthetic process"/>
    <property type="evidence" value="ECO:0007669"/>
    <property type="project" value="UniProtKB-UniRule"/>
</dbReference>
<reference evidence="9" key="1">
    <citation type="submission" date="2010-12" db="EMBL/GenBank/DDBJ databases">
        <title>The genome sequence of Filifactor alocis strain ATCC 35896.</title>
        <authorList>
            <consortium name="The Broad Institute Genome Sequencing Platform"/>
            <person name="Ward D."/>
            <person name="Earl A."/>
            <person name="Feldgarden M."/>
            <person name="Young S.K."/>
            <person name="Gargeya S."/>
            <person name="Zeng Q."/>
            <person name="Alvarado L."/>
            <person name="Berlin A."/>
            <person name="Bochicchio J."/>
            <person name="Chapman S.B."/>
            <person name="Chen Z."/>
            <person name="Freedman E."/>
            <person name="Gellesch M."/>
            <person name="Goldberg J."/>
            <person name="Griggs A."/>
            <person name="Gujja S."/>
            <person name="Heilman E."/>
            <person name="Heiman D."/>
            <person name="Howarth C."/>
            <person name="Mehta T."/>
            <person name="Neiman D."/>
            <person name="Pearson M."/>
            <person name="Roberts A."/>
            <person name="Saif S."/>
            <person name="Shea T."/>
            <person name="Shenoy N."/>
            <person name="Sisk P."/>
            <person name="Stolte C."/>
            <person name="Sykes S."/>
            <person name="White J."/>
            <person name="Yandava C."/>
            <person name="Izard J."/>
            <person name="Blanton J.M."/>
            <person name="Baranova O.V."/>
            <person name="Tanner A.C."/>
            <person name="Dewhirst F.E."/>
            <person name="Haas B."/>
            <person name="Nusbaum C."/>
            <person name="Birren B."/>
        </authorList>
    </citation>
    <scope>NUCLEOTIDE SEQUENCE [LARGE SCALE GENOMIC DNA]</scope>
    <source>
        <strain evidence="9">ATCC 35896 / D40 B5</strain>
    </source>
</reference>
<evidence type="ECO:0000256" key="2">
    <source>
        <dbReference type="ARBA" id="ARBA00013090"/>
    </source>
</evidence>
<accession>D6GR95</accession>
<dbReference type="PROSITE" id="PS00923">
    <property type="entry name" value="ASP_GLU_RACEMASE_1"/>
    <property type="match status" value="1"/>
</dbReference>
<dbReference type="InterPro" id="IPR015942">
    <property type="entry name" value="Asp/Glu/hydantoin_racemase"/>
</dbReference>
<keyword evidence="5 7" id="KW-0413">Isomerase</keyword>
<feature type="binding site" evidence="7">
    <location>
        <begin position="39"/>
        <end position="40"/>
    </location>
    <ligand>
        <name>substrate</name>
    </ligand>
</feature>
<protein>
    <recommendedName>
        <fullName evidence="2 7">Glutamate racemase</fullName>
        <ecNumber evidence="2 7">5.1.1.3</ecNumber>
    </recommendedName>
</protein>
<comment type="similarity">
    <text evidence="7">Belongs to the aspartate/glutamate racemases family.</text>
</comment>
<dbReference type="GO" id="GO:0008881">
    <property type="term" value="F:glutamate racemase activity"/>
    <property type="evidence" value="ECO:0007669"/>
    <property type="project" value="UniProtKB-UniRule"/>
</dbReference>
<keyword evidence="4 7" id="KW-0573">Peptidoglycan synthesis</keyword>
<dbReference type="GO" id="GO:0008360">
    <property type="term" value="P:regulation of cell shape"/>
    <property type="evidence" value="ECO:0007669"/>
    <property type="project" value="UniProtKB-KW"/>
</dbReference>
<dbReference type="GO" id="GO:0071555">
    <property type="term" value="P:cell wall organization"/>
    <property type="evidence" value="ECO:0007669"/>
    <property type="project" value="UniProtKB-KW"/>
</dbReference>
<dbReference type="PANTHER" id="PTHR21198">
    <property type="entry name" value="GLUTAMATE RACEMASE"/>
    <property type="match status" value="1"/>
</dbReference>
<evidence type="ECO:0000256" key="6">
    <source>
        <dbReference type="ARBA" id="ARBA00023316"/>
    </source>
</evidence>
<sequence>MNIGIFDSGIGGLSVLHHALKIIPHANFIYYADRKNVPYGEKSVFEIQTFIDEIMNFFISKKVDALVIACNTASSVATKEYRDKFPFPIIGMEPAVKKAVETYTEKQQRILVAATPITIQGNKLRQLLNRVDKYHQADLIALPKLVHFAELKQFDSLEVEEYIKTALNQYCAVDYSAIVLGCTHFNYFKPSFQRIFSKKTQFIDGNEGTIKQLLRKAPLIESYSQSVQFYFSGIPATTKELNEIKTYLSRLEEVYYL</sequence>
<dbReference type="RefSeq" id="WP_014262192.1">
    <property type="nucleotide sequence ID" value="NC_016630.1"/>
</dbReference>
<proteinExistence type="inferred from homology"/>
<dbReference type="AlphaFoldDB" id="D6GR95"/>
<dbReference type="Gene3D" id="3.40.50.1860">
    <property type="match status" value="2"/>
</dbReference>
<dbReference type="Proteomes" id="UP000007468">
    <property type="component" value="Chromosome"/>
</dbReference>
<evidence type="ECO:0000313" key="9">
    <source>
        <dbReference type="Proteomes" id="UP000007468"/>
    </source>
</evidence>
<dbReference type="PANTHER" id="PTHR21198:SF3">
    <property type="entry name" value="GLUTAMATE RACEMASE"/>
    <property type="match status" value="1"/>
</dbReference>
<feature type="binding site" evidence="7">
    <location>
        <begin position="183"/>
        <end position="184"/>
    </location>
    <ligand>
        <name>substrate</name>
    </ligand>
</feature>
<feature type="active site" description="Proton donor/acceptor" evidence="7">
    <location>
        <position position="70"/>
    </location>
</feature>
<feature type="binding site" evidence="7">
    <location>
        <begin position="71"/>
        <end position="72"/>
    </location>
    <ligand>
        <name>substrate</name>
    </ligand>
</feature>
<dbReference type="NCBIfam" id="TIGR00067">
    <property type="entry name" value="glut_race"/>
    <property type="match status" value="1"/>
</dbReference>
<keyword evidence="6 7" id="KW-0961">Cell wall biogenesis/degradation</keyword>
<evidence type="ECO:0000256" key="5">
    <source>
        <dbReference type="ARBA" id="ARBA00023235"/>
    </source>
</evidence>
<evidence type="ECO:0000256" key="3">
    <source>
        <dbReference type="ARBA" id="ARBA00022960"/>
    </source>
</evidence>
<dbReference type="EC" id="5.1.1.3" evidence="2 7"/>
<dbReference type="eggNOG" id="COG0796">
    <property type="taxonomic scope" value="Bacteria"/>
</dbReference>
<organism evidence="8 9">
    <name type="scientific">Filifactor alocis (strain ATCC 35896 / CCUG 47790 / D40 B5)</name>
    <name type="common">Fusobacterium alocis</name>
    <dbReference type="NCBI Taxonomy" id="546269"/>
    <lineage>
        <taxon>Bacteria</taxon>
        <taxon>Bacillati</taxon>
        <taxon>Bacillota</taxon>
        <taxon>Clostridia</taxon>
        <taxon>Peptostreptococcales</taxon>
        <taxon>Filifactoraceae</taxon>
        <taxon>Filifactor</taxon>
    </lineage>
</organism>
<evidence type="ECO:0000256" key="4">
    <source>
        <dbReference type="ARBA" id="ARBA00022984"/>
    </source>
</evidence>